<dbReference type="Gene3D" id="1.25.60.10">
    <property type="entry name" value="MgtE N-terminal domain-like"/>
    <property type="match status" value="1"/>
</dbReference>
<evidence type="ECO:0000313" key="2">
    <source>
        <dbReference type="EMBL" id="MBN7821144.1"/>
    </source>
</evidence>
<dbReference type="InterPro" id="IPR006668">
    <property type="entry name" value="Mg_transptr_MgtE_intracell_dom"/>
</dbReference>
<gene>
    <name evidence="2" type="ORF">J0A65_14830</name>
</gene>
<dbReference type="PANTHER" id="PTHR43773:SF1">
    <property type="entry name" value="MAGNESIUM TRANSPORTER MGTE"/>
    <property type="match status" value="1"/>
</dbReference>
<dbReference type="EMBL" id="JAFKCS010000015">
    <property type="protein sequence ID" value="MBN7821144.1"/>
    <property type="molecule type" value="Genomic_DNA"/>
</dbReference>
<reference evidence="2 3" key="1">
    <citation type="submission" date="2021-03" db="EMBL/GenBank/DDBJ databases">
        <title>novel species isolated from a fishpond in China.</title>
        <authorList>
            <person name="Lu H."/>
            <person name="Cai Z."/>
        </authorList>
    </citation>
    <scope>NUCLEOTIDE SEQUENCE [LARGE SCALE GENOMIC DNA]</scope>
    <source>
        <strain evidence="2 3">Y57</strain>
    </source>
</reference>
<evidence type="ECO:0000259" key="1">
    <source>
        <dbReference type="SMART" id="SM00924"/>
    </source>
</evidence>
<dbReference type="SUPFAM" id="SSF54631">
    <property type="entry name" value="CBS-domain pair"/>
    <property type="match status" value="1"/>
</dbReference>
<dbReference type="SUPFAM" id="SSF158791">
    <property type="entry name" value="MgtE N-terminal domain-like"/>
    <property type="match status" value="1"/>
</dbReference>
<dbReference type="RefSeq" id="WP_206595096.1">
    <property type="nucleotide sequence ID" value="NZ_JAFKCS010000015.1"/>
</dbReference>
<feature type="domain" description="Magnesium transporter MgtE intracellular" evidence="1">
    <location>
        <begin position="15"/>
        <end position="118"/>
    </location>
</feature>
<protein>
    <submittedName>
        <fullName evidence="2">Magnesium transporter</fullName>
    </submittedName>
</protein>
<dbReference type="InterPro" id="IPR046342">
    <property type="entry name" value="CBS_dom_sf"/>
</dbReference>
<evidence type="ECO:0000313" key="3">
    <source>
        <dbReference type="Proteomes" id="UP000663992"/>
    </source>
</evidence>
<comment type="caution">
    <text evidence="2">The sequence shown here is derived from an EMBL/GenBank/DDBJ whole genome shotgun (WGS) entry which is preliminary data.</text>
</comment>
<dbReference type="InterPro" id="IPR006669">
    <property type="entry name" value="MgtE_transporter"/>
</dbReference>
<sequence>MSSAKLSLALHFLEEEPLAAARRLELQEAEHSAAMLNKAPAPIAAKVLAAMLPAFAAPILALLDNEDAARLLKALTNADIAALLRQLPDAARQRLLGVLPLKKQTACQLLLSYPNYTVGAWTETDLLVLDNQMDAGDALLRLKKRAYSETRDIYLVNDKRQISGKLSVYAILRAASNTPLTRLMQPVNESISGFTELNAALELPVWRQQDTLAVVNQQQALLGIIHHHQLRHAISRAEPEDTAEPLPGDILGAYGASINALLELLAPSATKPTGRR</sequence>
<dbReference type="Gene3D" id="3.10.580.10">
    <property type="entry name" value="CBS-domain"/>
    <property type="match status" value="1"/>
</dbReference>
<dbReference type="InterPro" id="IPR038076">
    <property type="entry name" value="MgtE_N_sf"/>
</dbReference>
<keyword evidence="3" id="KW-1185">Reference proteome</keyword>
<dbReference type="Proteomes" id="UP000663992">
    <property type="component" value="Unassembled WGS sequence"/>
</dbReference>
<dbReference type="Pfam" id="PF03448">
    <property type="entry name" value="MgtE_N"/>
    <property type="match status" value="1"/>
</dbReference>
<organism evidence="2 3">
    <name type="scientific">Bowmanella yangjiangensis</name>
    <dbReference type="NCBI Taxonomy" id="2811230"/>
    <lineage>
        <taxon>Bacteria</taxon>
        <taxon>Pseudomonadati</taxon>
        <taxon>Pseudomonadota</taxon>
        <taxon>Gammaproteobacteria</taxon>
        <taxon>Alteromonadales</taxon>
        <taxon>Alteromonadaceae</taxon>
        <taxon>Bowmanella</taxon>
    </lineage>
</organism>
<name>A0ABS3CX90_9ALTE</name>
<proteinExistence type="predicted"/>
<accession>A0ABS3CX90</accession>
<dbReference type="SMART" id="SM00924">
    <property type="entry name" value="MgtE_N"/>
    <property type="match status" value="1"/>
</dbReference>
<dbReference type="PANTHER" id="PTHR43773">
    <property type="entry name" value="MAGNESIUM TRANSPORTER MGTE"/>
    <property type="match status" value="1"/>
</dbReference>